<name>A0ABW5TMB1_9SPHI</name>
<proteinExistence type="predicted"/>
<evidence type="ECO:0000256" key="1">
    <source>
        <dbReference type="SAM" id="SignalP"/>
    </source>
</evidence>
<organism evidence="2 3">
    <name type="scientific">Pedobacter alpinus</name>
    <dbReference type="NCBI Taxonomy" id="1590643"/>
    <lineage>
        <taxon>Bacteria</taxon>
        <taxon>Pseudomonadati</taxon>
        <taxon>Bacteroidota</taxon>
        <taxon>Sphingobacteriia</taxon>
        <taxon>Sphingobacteriales</taxon>
        <taxon>Sphingobacteriaceae</taxon>
        <taxon>Pedobacter</taxon>
    </lineage>
</organism>
<feature type="signal peptide" evidence="1">
    <location>
        <begin position="1"/>
        <end position="26"/>
    </location>
</feature>
<keyword evidence="3" id="KW-1185">Reference proteome</keyword>
<protein>
    <submittedName>
        <fullName evidence="2">Nuclear transport factor 2 family protein</fullName>
    </submittedName>
</protein>
<dbReference type="Pfam" id="PF12893">
    <property type="entry name" value="Lumazine_bd_2"/>
    <property type="match status" value="1"/>
</dbReference>
<dbReference type="SUPFAM" id="SSF54427">
    <property type="entry name" value="NTF2-like"/>
    <property type="match status" value="1"/>
</dbReference>
<gene>
    <name evidence="2" type="ORF">ACFSSE_01235</name>
</gene>
<dbReference type="InterPro" id="IPR039437">
    <property type="entry name" value="FrzH/put_lumazine-bd"/>
</dbReference>
<evidence type="ECO:0000313" key="2">
    <source>
        <dbReference type="EMBL" id="MFD2730317.1"/>
    </source>
</evidence>
<dbReference type="Gene3D" id="3.10.450.50">
    <property type="match status" value="1"/>
</dbReference>
<evidence type="ECO:0000313" key="3">
    <source>
        <dbReference type="Proteomes" id="UP001597546"/>
    </source>
</evidence>
<reference evidence="3" key="1">
    <citation type="journal article" date="2019" name="Int. J. Syst. Evol. Microbiol.">
        <title>The Global Catalogue of Microorganisms (GCM) 10K type strain sequencing project: providing services to taxonomists for standard genome sequencing and annotation.</title>
        <authorList>
            <consortium name="The Broad Institute Genomics Platform"/>
            <consortium name="The Broad Institute Genome Sequencing Center for Infectious Disease"/>
            <person name="Wu L."/>
            <person name="Ma J."/>
        </authorList>
    </citation>
    <scope>NUCLEOTIDE SEQUENCE [LARGE SCALE GENOMIC DNA]</scope>
    <source>
        <strain evidence="3">KCTC 42456</strain>
    </source>
</reference>
<feature type="chain" id="PRO_5047345069" evidence="1">
    <location>
        <begin position="27"/>
        <end position="145"/>
    </location>
</feature>
<dbReference type="Proteomes" id="UP001597546">
    <property type="component" value="Unassembled WGS sequence"/>
</dbReference>
<dbReference type="InterPro" id="IPR032710">
    <property type="entry name" value="NTF2-like_dom_sf"/>
</dbReference>
<dbReference type="RefSeq" id="WP_379040964.1">
    <property type="nucleotide sequence ID" value="NZ_JBHSKW010000005.1"/>
</dbReference>
<accession>A0ABW5TMB1</accession>
<dbReference type="EMBL" id="JBHULV010000008">
    <property type="protein sequence ID" value="MFD2730317.1"/>
    <property type="molecule type" value="Genomic_DNA"/>
</dbReference>
<comment type="caution">
    <text evidence="2">The sequence shown here is derived from an EMBL/GenBank/DDBJ whole genome shotgun (WGS) entry which is preliminary data.</text>
</comment>
<keyword evidence="1" id="KW-0732">Signal</keyword>
<sequence>MMKTINLKKSFVAIMMMVATFSFTKADELTEVSKSMTFSINSYINLIKDGETKGMEKLFADDVKFNITRGNQILSHGKNEELNFLAKNKNLIQQCSVVSSVMMNSSNYSLVKVSMIYDNFTRENYVTMIKSGKDWKITEVSSEFK</sequence>